<keyword evidence="1" id="KW-1133">Transmembrane helix</keyword>
<proteinExistence type="predicted"/>
<evidence type="ECO:0000256" key="1">
    <source>
        <dbReference type="SAM" id="Phobius"/>
    </source>
</evidence>
<name>A0ABP3V042_9CLOT</name>
<gene>
    <name evidence="2" type="ORF">GCM10008906_26180</name>
</gene>
<protein>
    <submittedName>
        <fullName evidence="2">Uncharacterized protein</fullName>
    </submittedName>
</protein>
<keyword evidence="3" id="KW-1185">Reference proteome</keyword>
<dbReference type="Proteomes" id="UP001501510">
    <property type="component" value="Unassembled WGS sequence"/>
</dbReference>
<feature type="transmembrane region" description="Helical" evidence="1">
    <location>
        <begin position="6"/>
        <end position="27"/>
    </location>
</feature>
<keyword evidence="1" id="KW-0472">Membrane</keyword>
<evidence type="ECO:0000313" key="3">
    <source>
        <dbReference type="Proteomes" id="UP001501510"/>
    </source>
</evidence>
<reference evidence="3" key="1">
    <citation type="journal article" date="2019" name="Int. J. Syst. Evol. Microbiol.">
        <title>The Global Catalogue of Microorganisms (GCM) 10K type strain sequencing project: providing services to taxonomists for standard genome sequencing and annotation.</title>
        <authorList>
            <consortium name="The Broad Institute Genomics Platform"/>
            <consortium name="The Broad Institute Genome Sequencing Center for Infectious Disease"/>
            <person name="Wu L."/>
            <person name="Ma J."/>
        </authorList>
    </citation>
    <scope>NUCLEOTIDE SEQUENCE [LARGE SCALE GENOMIC DNA]</scope>
    <source>
        <strain evidence="3">JCM 1407</strain>
    </source>
</reference>
<sequence length="114" mass="12186">MTNLLISSIAFGLFIVCPRMAGMMHVINKHSKVSILRTVITGTILSIPLLLGMVFVFSHFGVWGAIIVCVGTDFAATFIMKEISKKAALETLIIALFVIIGVKIAPLISGLIVG</sequence>
<feature type="transmembrane region" description="Helical" evidence="1">
    <location>
        <begin position="34"/>
        <end position="56"/>
    </location>
</feature>
<evidence type="ECO:0000313" key="2">
    <source>
        <dbReference type="EMBL" id="GAA0742984.1"/>
    </source>
</evidence>
<feature type="transmembrane region" description="Helical" evidence="1">
    <location>
        <begin position="92"/>
        <end position="113"/>
    </location>
</feature>
<accession>A0ABP3V042</accession>
<comment type="caution">
    <text evidence="2">The sequence shown here is derived from an EMBL/GenBank/DDBJ whole genome shotgun (WGS) entry which is preliminary data.</text>
</comment>
<dbReference type="EMBL" id="BAAACG010000010">
    <property type="protein sequence ID" value="GAA0742984.1"/>
    <property type="molecule type" value="Genomic_DNA"/>
</dbReference>
<dbReference type="RefSeq" id="WP_343762110.1">
    <property type="nucleotide sequence ID" value="NZ_BAAACG010000010.1"/>
</dbReference>
<feature type="transmembrane region" description="Helical" evidence="1">
    <location>
        <begin position="62"/>
        <end position="80"/>
    </location>
</feature>
<organism evidence="2 3">
    <name type="scientific">Clostridium oceanicum</name>
    <dbReference type="NCBI Taxonomy" id="1543"/>
    <lineage>
        <taxon>Bacteria</taxon>
        <taxon>Bacillati</taxon>
        <taxon>Bacillota</taxon>
        <taxon>Clostridia</taxon>
        <taxon>Eubacteriales</taxon>
        <taxon>Clostridiaceae</taxon>
        <taxon>Clostridium</taxon>
    </lineage>
</organism>
<keyword evidence="1" id="KW-0812">Transmembrane</keyword>